<dbReference type="InterPro" id="IPR001647">
    <property type="entry name" value="HTH_TetR"/>
</dbReference>
<dbReference type="PROSITE" id="PS50977">
    <property type="entry name" value="HTH_TETR_2"/>
    <property type="match status" value="1"/>
</dbReference>
<protein>
    <submittedName>
        <fullName evidence="4">Helix-turn-helix domain-containing protein</fullName>
    </submittedName>
</protein>
<keyword evidence="5" id="KW-1185">Reference proteome</keyword>
<evidence type="ECO:0000256" key="2">
    <source>
        <dbReference type="PROSITE-ProRule" id="PRU00335"/>
    </source>
</evidence>
<dbReference type="PANTHER" id="PTHR30055:SF187">
    <property type="entry name" value="TRANSCRIPTIONAL REGULATORY PROTEIN"/>
    <property type="match status" value="1"/>
</dbReference>
<dbReference type="PANTHER" id="PTHR30055">
    <property type="entry name" value="HTH-TYPE TRANSCRIPTIONAL REGULATOR RUTR"/>
    <property type="match status" value="1"/>
</dbReference>
<evidence type="ECO:0000259" key="3">
    <source>
        <dbReference type="PROSITE" id="PS50977"/>
    </source>
</evidence>
<dbReference type="Pfam" id="PF00440">
    <property type="entry name" value="TetR_N"/>
    <property type="match status" value="1"/>
</dbReference>
<proteinExistence type="predicted"/>
<evidence type="ECO:0000256" key="1">
    <source>
        <dbReference type="ARBA" id="ARBA00023125"/>
    </source>
</evidence>
<dbReference type="InterPro" id="IPR009057">
    <property type="entry name" value="Homeodomain-like_sf"/>
</dbReference>
<reference evidence="4 5" key="1">
    <citation type="journal article" date="2023" name="Microbiol. Resour. Announc.">
        <title>Complete Genome Sequence of Mycobacterium wuenschmanii, a novel Nontuberculous Mycobacterium Isolated from a captive population of Amazon Milk Frogs.</title>
        <authorList>
            <person name="Hicks J."/>
            <person name="Zeineldin M."/>
            <person name="Ward H."/>
            <person name="Wuenschmann A."/>
            <person name="Camp P."/>
            <person name="Farrell D."/>
            <person name="Lehman K."/>
            <person name="Thacker T."/>
            <person name="Cuthbert E."/>
        </authorList>
    </citation>
    <scope>NUCLEOTIDE SEQUENCE [LARGE SCALE GENOMIC DNA]</scope>
    <source>
        <strain evidence="4 5">Wuenschmanii</strain>
    </source>
</reference>
<evidence type="ECO:0000313" key="5">
    <source>
        <dbReference type="Proteomes" id="UP001236585"/>
    </source>
</evidence>
<dbReference type="Gene3D" id="1.10.357.10">
    <property type="entry name" value="Tetracycline Repressor, domain 2"/>
    <property type="match status" value="1"/>
</dbReference>
<dbReference type="EMBL" id="CP126981">
    <property type="protein sequence ID" value="WIM86920.1"/>
    <property type="molecule type" value="Genomic_DNA"/>
</dbReference>
<feature type="DNA-binding region" description="H-T-H motif" evidence="2">
    <location>
        <begin position="40"/>
        <end position="59"/>
    </location>
</feature>
<keyword evidence="1 2" id="KW-0238">DNA-binding</keyword>
<gene>
    <name evidence="4" type="ORF">PT015_18865</name>
</gene>
<dbReference type="Proteomes" id="UP001236585">
    <property type="component" value="Chromosome"/>
</dbReference>
<sequence>MEATVAHDATSASADIDPFRQRLLDGLAAAIDERGYRASTVADIVRHARTSKRTFYDQFAGKEECFHELLHASVEMLGERISAAVDPKANWQNQIRQAVEAYVEHIESTPGLTLAWIRELPSLDAAARPSQRRNTQLLTSLLVSLSDTPSMRSADLPPLTEAKAVILVGGLRELTAQVVEDGHSPRDIVEPGVQAAIALLGYRY</sequence>
<accession>A0ABY8VV85</accession>
<feature type="domain" description="HTH tetR-type" evidence="3">
    <location>
        <begin position="17"/>
        <end position="77"/>
    </location>
</feature>
<dbReference type="InterPro" id="IPR050109">
    <property type="entry name" value="HTH-type_TetR-like_transc_reg"/>
</dbReference>
<name>A0ABY8VV85_9MYCO</name>
<organism evidence="4 5">
    <name type="scientific">Candidatus Mycobacterium wuenschmannii</name>
    <dbReference type="NCBI Taxonomy" id="3027808"/>
    <lineage>
        <taxon>Bacteria</taxon>
        <taxon>Bacillati</taxon>
        <taxon>Actinomycetota</taxon>
        <taxon>Actinomycetes</taxon>
        <taxon>Mycobacteriales</taxon>
        <taxon>Mycobacteriaceae</taxon>
        <taxon>Mycobacterium</taxon>
    </lineage>
</organism>
<dbReference type="RefSeq" id="WP_285186463.1">
    <property type="nucleotide sequence ID" value="NZ_CP126981.1"/>
</dbReference>
<dbReference type="SUPFAM" id="SSF46689">
    <property type="entry name" value="Homeodomain-like"/>
    <property type="match status" value="1"/>
</dbReference>
<evidence type="ECO:0000313" key="4">
    <source>
        <dbReference type="EMBL" id="WIM86920.1"/>
    </source>
</evidence>